<organism evidence="8 9">
    <name type="scientific">Dichanthelium oligosanthes</name>
    <dbReference type="NCBI Taxonomy" id="888268"/>
    <lineage>
        <taxon>Eukaryota</taxon>
        <taxon>Viridiplantae</taxon>
        <taxon>Streptophyta</taxon>
        <taxon>Embryophyta</taxon>
        <taxon>Tracheophyta</taxon>
        <taxon>Spermatophyta</taxon>
        <taxon>Magnoliopsida</taxon>
        <taxon>Liliopsida</taxon>
        <taxon>Poales</taxon>
        <taxon>Poaceae</taxon>
        <taxon>PACMAD clade</taxon>
        <taxon>Panicoideae</taxon>
        <taxon>Panicodae</taxon>
        <taxon>Paniceae</taxon>
        <taxon>Dichantheliinae</taxon>
        <taxon>Dichanthelium</taxon>
    </lineage>
</organism>
<dbReference type="InterPro" id="IPR044808">
    <property type="entry name" value="ERF_plant"/>
</dbReference>
<feature type="region of interest" description="Disordered" evidence="6">
    <location>
        <begin position="201"/>
        <end position="225"/>
    </location>
</feature>
<keyword evidence="2" id="KW-0805">Transcription regulation</keyword>
<dbReference type="OrthoDB" id="691760at2759"/>
<dbReference type="InterPro" id="IPR001471">
    <property type="entry name" value="AP2/ERF_dom"/>
</dbReference>
<feature type="compositionally biased region" description="Basic and acidic residues" evidence="6">
    <location>
        <begin position="214"/>
        <end position="225"/>
    </location>
</feature>
<keyword evidence="5" id="KW-0539">Nucleus</keyword>
<accession>A0A1E5V4L2</accession>
<dbReference type="PANTHER" id="PTHR31190">
    <property type="entry name" value="DNA-BINDING DOMAIN"/>
    <property type="match status" value="1"/>
</dbReference>
<dbReference type="FunFam" id="3.30.730.10:FF:000001">
    <property type="entry name" value="Ethylene-responsive transcription factor 2"/>
    <property type="match status" value="1"/>
</dbReference>
<dbReference type="Gene3D" id="3.30.730.10">
    <property type="entry name" value="AP2/ERF domain"/>
    <property type="match status" value="1"/>
</dbReference>
<dbReference type="AlphaFoldDB" id="A0A1E5V4L2"/>
<dbReference type="STRING" id="888268.A0A1E5V4L2"/>
<dbReference type="GO" id="GO:0003700">
    <property type="term" value="F:DNA-binding transcription factor activity"/>
    <property type="evidence" value="ECO:0007669"/>
    <property type="project" value="InterPro"/>
</dbReference>
<evidence type="ECO:0000313" key="8">
    <source>
        <dbReference type="EMBL" id="OEL20100.1"/>
    </source>
</evidence>
<evidence type="ECO:0000256" key="6">
    <source>
        <dbReference type="SAM" id="MobiDB-lite"/>
    </source>
</evidence>
<dbReference type="PRINTS" id="PR00367">
    <property type="entry name" value="ETHRSPELEMNT"/>
</dbReference>
<dbReference type="CDD" id="cd00018">
    <property type="entry name" value="AP2"/>
    <property type="match status" value="1"/>
</dbReference>
<feature type="region of interest" description="Disordered" evidence="6">
    <location>
        <begin position="1"/>
        <end position="28"/>
    </location>
</feature>
<evidence type="ECO:0000256" key="5">
    <source>
        <dbReference type="ARBA" id="ARBA00023242"/>
    </source>
</evidence>
<keyword evidence="9" id="KW-1185">Reference proteome</keyword>
<dbReference type="GO" id="GO:0003677">
    <property type="term" value="F:DNA binding"/>
    <property type="evidence" value="ECO:0007669"/>
    <property type="project" value="UniProtKB-KW"/>
</dbReference>
<evidence type="ECO:0000256" key="2">
    <source>
        <dbReference type="ARBA" id="ARBA00023015"/>
    </source>
</evidence>
<dbReference type="Proteomes" id="UP000095767">
    <property type="component" value="Unassembled WGS sequence"/>
</dbReference>
<keyword evidence="4" id="KW-0804">Transcription</keyword>
<evidence type="ECO:0000256" key="1">
    <source>
        <dbReference type="ARBA" id="ARBA00004123"/>
    </source>
</evidence>
<dbReference type="EMBL" id="LWDX02051807">
    <property type="protein sequence ID" value="OEL20100.1"/>
    <property type="molecule type" value="Genomic_DNA"/>
</dbReference>
<evidence type="ECO:0000256" key="3">
    <source>
        <dbReference type="ARBA" id="ARBA00023125"/>
    </source>
</evidence>
<dbReference type="SUPFAM" id="SSF54171">
    <property type="entry name" value="DNA-binding domain"/>
    <property type="match status" value="1"/>
</dbReference>
<evidence type="ECO:0000256" key="4">
    <source>
        <dbReference type="ARBA" id="ARBA00023163"/>
    </source>
</evidence>
<reference evidence="8 9" key="1">
    <citation type="submission" date="2016-09" db="EMBL/GenBank/DDBJ databases">
        <title>The draft genome of Dichanthelium oligosanthes: A C3 panicoid grass species.</title>
        <authorList>
            <person name="Studer A.J."/>
            <person name="Schnable J.C."/>
            <person name="Brutnell T.P."/>
        </authorList>
    </citation>
    <scope>NUCLEOTIDE SEQUENCE [LARGE SCALE GENOMIC DNA]</scope>
    <source>
        <strain evidence="9">cv. Kellogg 1175</strain>
        <tissue evidence="8">Leaf</tissue>
    </source>
</reference>
<proteinExistence type="predicted"/>
<sequence>MHGDRGVVAPPGGRSEEEEERAAAGGGGFLGHSYYSAARSEYDAAVVAAALTHVVCATEPPTTRPGGEAASALPPAPRQGGDGAGEQQPRTQYRGVRRRPWGKWAAEIRDPAKAARVWLGTYATPEEAARAYDDAARRFKGAKARLNFPTAPPSQPQLATTARLMMPTASSSSSAFAATVAEFPGLRQYAHILQSSGDADVRTVASPGLPPPVDGHEHDGTGSRR</sequence>
<keyword evidence="3" id="KW-0238">DNA-binding</keyword>
<gene>
    <name evidence="8" type="ORF">BAE44_0018882</name>
</gene>
<dbReference type="InterPro" id="IPR016177">
    <property type="entry name" value="DNA-bd_dom_sf"/>
</dbReference>
<comment type="subcellular location">
    <subcellularLocation>
        <location evidence="1">Nucleus</location>
    </subcellularLocation>
</comment>
<dbReference type="InterPro" id="IPR036955">
    <property type="entry name" value="AP2/ERF_dom_sf"/>
</dbReference>
<dbReference type="GO" id="GO:0009873">
    <property type="term" value="P:ethylene-activated signaling pathway"/>
    <property type="evidence" value="ECO:0007669"/>
    <property type="project" value="InterPro"/>
</dbReference>
<dbReference type="Pfam" id="PF00847">
    <property type="entry name" value="AP2"/>
    <property type="match status" value="1"/>
</dbReference>
<name>A0A1E5V4L2_9POAL</name>
<dbReference type="PROSITE" id="PS51032">
    <property type="entry name" value="AP2_ERF"/>
    <property type="match status" value="1"/>
</dbReference>
<dbReference type="SMART" id="SM00380">
    <property type="entry name" value="AP2"/>
    <property type="match status" value="1"/>
</dbReference>
<protein>
    <recommendedName>
        <fullName evidence="7">AP2/ERF domain-containing protein</fullName>
    </recommendedName>
</protein>
<evidence type="ECO:0000259" key="7">
    <source>
        <dbReference type="PROSITE" id="PS51032"/>
    </source>
</evidence>
<feature type="region of interest" description="Disordered" evidence="6">
    <location>
        <begin position="58"/>
        <end position="97"/>
    </location>
</feature>
<dbReference type="PANTHER" id="PTHR31190:SF239">
    <property type="entry name" value="AP2_ERF DOMAIN-CONTAINING PROTEIN"/>
    <property type="match status" value="1"/>
</dbReference>
<comment type="caution">
    <text evidence="8">The sequence shown here is derived from an EMBL/GenBank/DDBJ whole genome shotgun (WGS) entry which is preliminary data.</text>
</comment>
<evidence type="ECO:0000313" key="9">
    <source>
        <dbReference type="Proteomes" id="UP000095767"/>
    </source>
</evidence>
<dbReference type="GO" id="GO:0005634">
    <property type="term" value="C:nucleus"/>
    <property type="evidence" value="ECO:0007669"/>
    <property type="project" value="UniProtKB-SubCell"/>
</dbReference>
<feature type="domain" description="AP2/ERF" evidence="7">
    <location>
        <begin position="92"/>
        <end position="149"/>
    </location>
</feature>